<dbReference type="Proteomes" id="UP000476176">
    <property type="component" value="Unassembled WGS sequence"/>
</dbReference>
<feature type="region of interest" description="Disordered" evidence="1">
    <location>
        <begin position="139"/>
        <end position="241"/>
    </location>
</feature>
<feature type="region of interest" description="Disordered" evidence="1">
    <location>
        <begin position="299"/>
        <end position="337"/>
    </location>
</feature>
<dbReference type="AlphaFoldDB" id="A0A6G0PC74"/>
<sequence length="414" mass="44534">MFAVEKSFRQIWRELSKQGWKYKKPTGLSNDNRYLPPTGNAKGTEGVDFFEGEASLLSYCRRQGWLELPALPAPSTSTPTRDVESAAVAHTPTAGETEEIPTLAAAATSLATKAPATTGFEASKPASAVSEVLVDAIDTTRAHVPTDAESTTSTPKPATKKKKQARKSAGPPRAAGKRQDSTNPRAASKRQRHSDPAVPDATEAIQEHTEQATTDTPSATTAHPEQPIPEAPAVTTSTSIRAAHDVSMDDFDSDNFLDALKRDRLFGSLPDDDFNLGDSDWQLALDSDTEGDEVGILLDEDDHEDGAGTRSDELSDDEDAQTQPEGQNEAGADDIPITFGMTGDELDRLQLDGWDTFDENHSSQVLLDAAPLYAGPSGPTRAALAYAENPLAIFYFFCQSNYGEISPRRPISIV</sequence>
<reference evidence="2 3" key="1">
    <citation type="submission" date="2018-09" db="EMBL/GenBank/DDBJ databases">
        <title>Genomic investigation of the strawberry pathogen Phytophthora fragariae indicates pathogenicity is determined by transcriptional variation in three key races.</title>
        <authorList>
            <person name="Adams T.M."/>
            <person name="Armitage A.D."/>
            <person name="Sobczyk M.K."/>
            <person name="Bates H.J."/>
            <person name="Dunwell J.M."/>
            <person name="Nellist C.F."/>
            <person name="Harrison R.J."/>
        </authorList>
    </citation>
    <scope>NUCLEOTIDE SEQUENCE [LARGE SCALE GENOMIC DNA]</scope>
    <source>
        <strain evidence="2 3">BC-23</strain>
    </source>
</reference>
<proteinExistence type="predicted"/>
<dbReference type="EMBL" id="QXGC01000268">
    <property type="protein sequence ID" value="KAE9242450.1"/>
    <property type="molecule type" value="Genomic_DNA"/>
</dbReference>
<protein>
    <submittedName>
        <fullName evidence="2">Uncharacterized protein</fullName>
    </submittedName>
</protein>
<gene>
    <name evidence="2" type="ORF">PF004_g6611</name>
</gene>
<evidence type="ECO:0000313" key="2">
    <source>
        <dbReference type="EMBL" id="KAE9242450.1"/>
    </source>
</evidence>
<feature type="compositionally biased region" description="Polar residues" evidence="1">
    <location>
        <begin position="211"/>
        <end position="223"/>
    </location>
</feature>
<evidence type="ECO:0000256" key="1">
    <source>
        <dbReference type="SAM" id="MobiDB-lite"/>
    </source>
</evidence>
<name>A0A6G0PC74_9STRA</name>
<feature type="region of interest" description="Disordered" evidence="1">
    <location>
        <begin position="71"/>
        <end position="99"/>
    </location>
</feature>
<evidence type="ECO:0000313" key="3">
    <source>
        <dbReference type="Proteomes" id="UP000476176"/>
    </source>
</evidence>
<comment type="caution">
    <text evidence="2">The sequence shown here is derived from an EMBL/GenBank/DDBJ whole genome shotgun (WGS) entry which is preliminary data.</text>
</comment>
<feature type="compositionally biased region" description="Low complexity" evidence="1">
    <location>
        <begin position="71"/>
        <end position="80"/>
    </location>
</feature>
<accession>A0A6G0PC74</accession>
<organism evidence="2 3">
    <name type="scientific">Phytophthora fragariae</name>
    <dbReference type="NCBI Taxonomy" id="53985"/>
    <lineage>
        <taxon>Eukaryota</taxon>
        <taxon>Sar</taxon>
        <taxon>Stramenopiles</taxon>
        <taxon>Oomycota</taxon>
        <taxon>Peronosporomycetes</taxon>
        <taxon>Peronosporales</taxon>
        <taxon>Peronosporaceae</taxon>
        <taxon>Phytophthora</taxon>
    </lineage>
</organism>